<dbReference type="Gene3D" id="1.20.120.450">
    <property type="entry name" value="dinb family like domain"/>
    <property type="match status" value="1"/>
</dbReference>
<dbReference type="Pfam" id="PF07606">
    <property type="entry name" value="DUF1569"/>
    <property type="match status" value="1"/>
</dbReference>
<organism evidence="1 2">
    <name type="scientific">Sphingobacterium multivorum</name>
    <dbReference type="NCBI Taxonomy" id="28454"/>
    <lineage>
        <taxon>Bacteria</taxon>
        <taxon>Pseudomonadati</taxon>
        <taxon>Bacteroidota</taxon>
        <taxon>Sphingobacteriia</taxon>
        <taxon>Sphingobacteriales</taxon>
        <taxon>Sphingobacteriaceae</taxon>
        <taxon>Sphingobacterium</taxon>
    </lineage>
</organism>
<evidence type="ECO:0000313" key="2">
    <source>
        <dbReference type="Proteomes" id="UP000251241"/>
    </source>
</evidence>
<name>A0A2X2JFJ0_SPHMU</name>
<reference evidence="1 2" key="1">
    <citation type="submission" date="2018-06" db="EMBL/GenBank/DDBJ databases">
        <authorList>
            <consortium name="Pathogen Informatics"/>
            <person name="Doyle S."/>
        </authorList>
    </citation>
    <scope>NUCLEOTIDE SEQUENCE [LARGE SCALE GENOMIC DNA]</scope>
    <source>
        <strain evidence="1 2">NCTC11343</strain>
    </source>
</reference>
<accession>A0A2X2JFJ0</accession>
<dbReference type="GeneID" id="97179474"/>
<dbReference type="EMBL" id="UAUU01000011">
    <property type="protein sequence ID" value="SPZ92504.1"/>
    <property type="molecule type" value="Genomic_DNA"/>
</dbReference>
<dbReference type="RefSeq" id="WP_112375922.1">
    <property type="nucleotide sequence ID" value="NZ_CP069793.1"/>
</dbReference>
<gene>
    <name evidence="1" type="ORF">NCTC11343_04540</name>
</gene>
<dbReference type="InterPro" id="IPR011463">
    <property type="entry name" value="DUF1569"/>
</dbReference>
<dbReference type="Proteomes" id="UP000251241">
    <property type="component" value="Unassembled WGS sequence"/>
</dbReference>
<protein>
    <submittedName>
        <fullName evidence="1">Protein of uncharacterized function (DUF1569)</fullName>
    </submittedName>
</protein>
<dbReference type="InterPro" id="IPR034660">
    <property type="entry name" value="DinB/YfiT-like"/>
</dbReference>
<evidence type="ECO:0000313" key="1">
    <source>
        <dbReference type="EMBL" id="SPZ92504.1"/>
    </source>
</evidence>
<sequence length="149" mass="17570">MKSIFEKNIREAVIERINLLHEDSDALWGKMTVTQMVRHCILCEQYYQGSIKVKRSFLGRIFGQNAIKGILKDETTSFGKNAPTSAVFIVNEDIHDLEIEKRNWKLLIEQYETFEKDTFVHWFFGRMSRAQLGQFIYKHCNHHLKQFGA</sequence>
<dbReference type="AlphaFoldDB" id="A0A2X2JFJ0"/>
<proteinExistence type="predicted"/>
<dbReference type="SUPFAM" id="SSF109854">
    <property type="entry name" value="DinB/YfiT-like putative metalloenzymes"/>
    <property type="match status" value="1"/>
</dbReference>